<keyword evidence="2" id="KW-0964">Secreted</keyword>
<evidence type="ECO:0000256" key="2">
    <source>
        <dbReference type="ARBA" id="ARBA00022525"/>
    </source>
</evidence>
<evidence type="ECO:0000313" key="5">
    <source>
        <dbReference type="EMBL" id="CAI8020044.1"/>
    </source>
</evidence>
<reference evidence="5" key="1">
    <citation type="submission" date="2023-03" db="EMBL/GenBank/DDBJ databases">
        <authorList>
            <person name="Steffen K."/>
            <person name="Cardenas P."/>
        </authorList>
    </citation>
    <scope>NUCLEOTIDE SEQUENCE</scope>
</reference>
<name>A0AA35RZD7_GEOBA</name>
<dbReference type="PANTHER" id="PTHR24019:SF5">
    <property type="entry name" value="ADIPOLIN"/>
    <property type="match status" value="1"/>
</dbReference>
<sequence>MVKSSICISLVLVLGLCKLPVAKSQREGLSDEIVVQFGDIDLNAIKSYNICSSDSNGTDCFLSILPQTIYDVVGLSINMTQCLAIEQFEPDKNPPELIQFDMFDLNTGTLFLSFNETIRTSSANFSALTLQSFYDSAGGEEVVQLQQGRIETEDEFSTSLTLRLADDDLFELQRLYPRICTTSGNCWVKFTSQLVLDVAGNPVVPAVDGVFSESHSAARILQDSSNPEIVNFAINLNADPARVNFTFSEIVTVNTFNPEAITFTNGSVNYTLTGGEVLTTEDAVVSFTFQLEFEDTIALKAIDDFFTGTENSLLTYRADVVEDPFGELAQPRNFSNALSAGDFTQDSLPPSLSGFRLMDLDNDLMQLSFSEPVDRNTLDFPRITLRSGPSSQVSSETVQLTGAISVRYVTEVDVHRRVIEVVFSYSDIRAIKTQPPLATDIDTSYIELQPGAIADTAGVESSATAVALQAQTYVTDSRGPRLLSFVLDLTRNALSLTFDDIIDIDTVDVGEITLQPDQNGESSEIYTLTDSEVVGSSHFNFTISLSETDTNEINSLPNLATGRGNTFISLTGAALDGINGVDVLSIVRSNALNASDFTPDTIPPSLEEFYIDFNSEMLTLVFDETVDVSTFDATQFTLQNSASNPTRSVTLSGGIVTSMRYVTSFQVEFLRSDLNMIKTYTDFAVDNTSTYLLLTDATIRDSRGNPIVP</sequence>
<keyword evidence="6" id="KW-1185">Reference proteome</keyword>
<feature type="signal peptide" evidence="4">
    <location>
        <begin position="1"/>
        <end position="24"/>
    </location>
</feature>
<protein>
    <submittedName>
        <fullName evidence="5">Uncharacterized protein</fullName>
    </submittedName>
</protein>
<comment type="caution">
    <text evidence="5">The sequence shown here is derived from an EMBL/GenBank/DDBJ whole genome shotgun (WGS) entry which is preliminary data.</text>
</comment>
<accession>A0AA35RZD7</accession>
<dbReference type="GO" id="GO:0005179">
    <property type="term" value="F:hormone activity"/>
    <property type="evidence" value="ECO:0007669"/>
    <property type="project" value="TreeGrafter"/>
</dbReference>
<gene>
    <name evidence="5" type="ORF">GBAR_LOCUS12004</name>
</gene>
<dbReference type="InterPro" id="IPR052136">
    <property type="entry name" value="Adipolin/Erythroferrone-rel"/>
</dbReference>
<comment type="subcellular location">
    <subcellularLocation>
        <location evidence="1">Secreted</location>
    </subcellularLocation>
</comment>
<feature type="chain" id="PRO_5041424427" evidence="4">
    <location>
        <begin position="25"/>
        <end position="709"/>
    </location>
</feature>
<feature type="non-terminal residue" evidence="5">
    <location>
        <position position="709"/>
    </location>
</feature>
<keyword evidence="3 4" id="KW-0732">Signal</keyword>
<evidence type="ECO:0000256" key="3">
    <source>
        <dbReference type="ARBA" id="ARBA00022729"/>
    </source>
</evidence>
<dbReference type="PANTHER" id="PTHR24019">
    <property type="entry name" value="ADIPOLIN"/>
    <property type="match status" value="1"/>
</dbReference>
<evidence type="ECO:0000256" key="4">
    <source>
        <dbReference type="SAM" id="SignalP"/>
    </source>
</evidence>
<dbReference type="EMBL" id="CASHTH010001797">
    <property type="protein sequence ID" value="CAI8020044.1"/>
    <property type="molecule type" value="Genomic_DNA"/>
</dbReference>
<evidence type="ECO:0000256" key="1">
    <source>
        <dbReference type="ARBA" id="ARBA00004613"/>
    </source>
</evidence>
<organism evidence="5 6">
    <name type="scientific">Geodia barretti</name>
    <name type="common">Barrett's horny sponge</name>
    <dbReference type="NCBI Taxonomy" id="519541"/>
    <lineage>
        <taxon>Eukaryota</taxon>
        <taxon>Metazoa</taxon>
        <taxon>Porifera</taxon>
        <taxon>Demospongiae</taxon>
        <taxon>Heteroscleromorpha</taxon>
        <taxon>Tetractinellida</taxon>
        <taxon>Astrophorina</taxon>
        <taxon>Geodiidae</taxon>
        <taxon>Geodia</taxon>
    </lineage>
</organism>
<dbReference type="GO" id="GO:0005615">
    <property type="term" value="C:extracellular space"/>
    <property type="evidence" value="ECO:0007669"/>
    <property type="project" value="TreeGrafter"/>
</dbReference>
<dbReference type="AlphaFoldDB" id="A0AA35RZD7"/>
<dbReference type="Proteomes" id="UP001174909">
    <property type="component" value="Unassembled WGS sequence"/>
</dbReference>
<proteinExistence type="predicted"/>
<evidence type="ECO:0000313" key="6">
    <source>
        <dbReference type="Proteomes" id="UP001174909"/>
    </source>
</evidence>